<dbReference type="AlphaFoldDB" id="A0A8S4QT59"/>
<reference evidence="1" key="1">
    <citation type="submission" date="2022-03" db="EMBL/GenBank/DDBJ databases">
        <authorList>
            <person name="Lindestad O."/>
        </authorList>
    </citation>
    <scope>NUCLEOTIDE SEQUENCE</scope>
</reference>
<dbReference type="EMBL" id="CAKXAJ010019183">
    <property type="protein sequence ID" value="CAH2218182.1"/>
    <property type="molecule type" value="Genomic_DNA"/>
</dbReference>
<sequence length="119" mass="14055">MNPVAINGASDRLIDEADQLISYIERGSNMLKFSPRKRPERKTLMVRRESHQVIWYKSGAPQRHAFEGALDIREIKEVRVGKNTKDFERWFEEIKRIENSKCFTIFYGNEFKLRSVSFA</sequence>
<dbReference type="Gene3D" id="2.30.29.30">
    <property type="entry name" value="Pleckstrin-homology domain (PH domain)/Phosphotyrosine-binding domain (PTB)"/>
    <property type="match status" value="1"/>
</dbReference>
<evidence type="ECO:0000313" key="2">
    <source>
        <dbReference type="Proteomes" id="UP000838756"/>
    </source>
</evidence>
<dbReference type="OrthoDB" id="269822at2759"/>
<keyword evidence="2" id="KW-1185">Reference proteome</keyword>
<dbReference type="InterPro" id="IPR011993">
    <property type="entry name" value="PH-like_dom_sf"/>
</dbReference>
<organism evidence="1 2">
    <name type="scientific">Pararge aegeria aegeria</name>
    <dbReference type="NCBI Taxonomy" id="348720"/>
    <lineage>
        <taxon>Eukaryota</taxon>
        <taxon>Metazoa</taxon>
        <taxon>Ecdysozoa</taxon>
        <taxon>Arthropoda</taxon>
        <taxon>Hexapoda</taxon>
        <taxon>Insecta</taxon>
        <taxon>Pterygota</taxon>
        <taxon>Neoptera</taxon>
        <taxon>Endopterygota</taxon>
        <taxon>Lepidoptera</taxon>
        <taxon>Glossata</taxon>
        <taxon>Ditrysia</taxon>
        <taxon>Papilionoidea</taxon>
        <taxon>Nymphalidae</taxon>
        <taxon>Satyrinae</taxon>
        <taxon>Satyrini</taxon>
        <taxon>Parargina</taxon>
        <taxon>Pararge</taxon>
    </lineage>
</organism>
<dbReference type="Proteomes" id="UP000838756">
    <property type="component" value="Unassembled WGS sequence"/>
</dbReference>
<accession>A0A8S4QT59</accession>
<name>A0A8S4QT59_9NEOP</name>
<comment type="caution">
    <text evidence="1">The sequence shown here is derived from an EMBL/GenBank/DDBJ whole genome shotgun (WGS) entry which is preliminary data.</text>
</comment>
<protein>
    <submittedName>
        <fullName evidence="1">Jg19223 protein</fullName>
    </submittedName>
</protein>
<gene>
    <name evidence="1" type="primary">jg19223</name>
    <name evidence="1" type="ORF">PAEG_LOCUS6029</name>
</gene>
<proteinExistence type="predicted"/>
<dbReference type="SUPFAM" id="SSF50729">
    <property type="entry name" value="PH domain-like"/>
    <property type="match status" value="1"/>
</dbReference>
<feature type="non-terminal residue" evidence="1">
    <location>
        <position position="119"/>
    </location>
</feature>
<evidence type="ECO:0000313" key="1">
    <source>
        <dbReference type="EMBL" id="CAH2218182.1"/>
    </source>
</evidence>